<keyword evidence="3" id="KW-0934">Plastid</keyword>
<dbReference type="NCBIfam" id="TIGR00061">
    <property type="entry name" value="L21"/>
    <property type="match status" value="1"/>
</dbReference>
<evidence type="ECO:0000256" key="6">
    <source>
        <dbReference type="ARBA" id="ARBA00022980"/>
    </source>
</evidence>
<dbReference type="PROSITE" id="PS01169">
    <property type="entry name" value="RIBOSOMAL_L21"/>
    <property type="match status" value="1"/>
</dbReference>
<organism evidence="9">
    <name type="scientific">Micromonas pusilla</name>
    <name type="common">Picoplanktonic green alga</name>
    <name type="synonym">Chromulina pusilla</name>
    <dbReference type="NCBI Taxonomy" id="38833"/>
    <lineage>
        <taxon>Eukaryota</taxon>
        <taxon>Viridiplantae</taxon>
        <taxon>Chlorophyta</taxon>
        <taxon>Mamiellophyceae</taxon>
        <taxon>Mamiellales</taxon>
        <taxon>Mamiellaceae</taxon>
        <taxon>Micromonas</taxon>
    </lineage>
</organism>
<dbReference type="InterPro" id="IPR001787">
    <property type="entry name" value="Ribosomal_bL21"/>
</dbReference>
<feature type="region of interest" description="Disordered" evidence="8">
    <location>
        <begin position="93"/>
        <end position="115"/>
    </location>
</feature>
<name>A0A7S0PT10_MICPS</name>
<dbReference type="GO" id="GO:0005762">
    <property type="term" value="C:mitochondrial large ribosomal subunit"/>
    <property type="evidence" value="ECO:0007669"/>
    <property type="project" value="TreeGrafter"/>
</dbReference>
<gene>
    <name evidence="9" type="ORF">MSP1404_LOCUS8426</name>
</gene>
<evidence type="ECO:0000256" key="7">
    <source>
        <dbReference type="ARBA" id="ARBA00023274"/>
    </source>
</evidence>
<comment type="subcellular location">
    <subcellularLocation>
        <location evidence="1">Plastid</location>
    </subcellularLocation>
</comment>
<dbReference type="InterPro" id="IPR018258">
    <property type="entry name" value="Ribosomal_bL21_CS"/>
</dbReference>
<evidence type="ECO:0008006" key="10">
    <source>
        <dbReference type="Google" id="ProtNLM"/>
    </source>
</evidence>
<dbReference type="GO" id="GO:0003735">
    <property type="term" value="F:structural constituent of ribosome"/>
    <property type="evidence" value="ECO:0007669"/>
    <property type="project" value="InterPro"/>
</dbReference>
<proteinExistence type="inferred from homology"/>
<keyword evidence="4" id="KW-0699">rRNA-binding</keyword>
<dbReference type="GO" id="GO:0019843">
    <property type="term" value="F:rRNA binding"/>
    <property type="evidence" value="ECO:0007669"/>
    <property type="project" value="UniProtKB-KW"/>
</dbReference>
<dbReference type="Pfam" id="PF00829">
    <property type="entry name" value="Ribosomal_L21p"/>
    <property type="match status" value="1"/>
</dbReference>
<evidence type="ECO:0000256" key="2">
    <source>
        <dbReference type="ARBA" id="ARBA00008563"/>
    </source>
</evidence>
<dbReference type="AlphaFoldDB" id="A0A7S0PT10"/>
<dbReference type="HAMAP" id="MF_01363">
    <property type="entry name" value="Ribosomal_bL21"/>
    <property type="match status" value="1"/>
</dbReference>
<reference evidence="9" key="1">
    <citation type="submission" date="2021-01" db="EMBL/GenBank/DDBJ databases">
        <authorList>
            <person name="Corre E."/>
            <person name="Pelletier E."/>
            <person name="Niang G."/>
            <person name="Scheremetjew M."/>
            <person name="Finn R."/>
            <person name="Kale V."/>
            <person name="Holt S."/>
            <person name="Cochrane G."/>
            <person name="Meng A."/>
            <person name="Brown T."/>
            <person name="Cohen L."/>
        </authorList>
    </citation>
    <scope>NUCLEOTIDE SEQUENCE</scope>
    <source>
        <strain evidence="9">CCMP494</strain>
    </source>
</reference>
<evidence type="ECO:0000256" key="4">
    <source>
        <dbReference type="ARBA" id="ARBA00022730"/>
    </source>
</evidence>
<dbReference type="GO" id="GO:0009536">
    <property type="term" value="C:plastid"/>
    <property type="evidence" value="ECO:0007669"/>
    <property type="project" value="UniProtKB-SubCell"/>
</dbReference>
<evidence type="ECO:0000313" key="9">
    <source>
        <dbReference type="EMBL" id="CAD8591022.1"/>
    </source>
</evidence>
<dbReference type="InterPro" id="IPR036164">
    <property type="entry name" value="bL21-like_sf"/>
</dbReference>
<evidence type="ECO:0000256" key="8">
    <source>
        <dbReference type="SAM" id="MobiDB-lite"/>
    </source>
</evidence>
<keyword evidence="6" id="KW-0689">Ribosomal protein</keyword>
<accession>A0A7S0PT10</accession>
<dbReference type="PANTHER" id="PTHR21349">
    <property type="entry name" value="50S RIBOSOMAL PROTEIN L21"/>
    <property type="match status" value="1"/>
</dbReference>
<evidence type="ECO:0000256" key="1">
    <source>
        <dbReference type="ARBA" id="ARBA00004474"/>
    </source>
</evidence>
<keyword evidence="5" id="KW-0694">RNA-binding</keyword>
<dbReference type="EMBL" id="HBEV01010898">
    <property type="protein sequence ID" value="CAD8591022.1"/>
    <property type="molecule type" value="Transcribed_RNA"/>
</dbReference>
<evidence type="ECO:0000256" key="3">
    <source>
        <dbReference type="ARBA" id="ARBA00022640"/>
    </source>
</evidence>
<keyword evidence="7" id="KW-0687">Ribonucleoprotein</keyword>
<dbReference type="InterPro" id="IPR028909">
    <property type="entry name" value="bL21-like"/>
</dbReference>
<evidence type="ECO:0000256" key="5">
    <source>
        <dbReference type="ARBA" id="ARBA00022884"/>
    </source>
</evidence>
<comment type="similarity">
    <text evidence="2">Belongs to the bacterial ribosomal protein bL21 family.</text>
</comment>
<protein>
    <recommendedName>
        <fullName evidence="10">Ribosomal protein L21</fullName>
    </recommendedName>
</protein>
<dbReference type="GO" id="GO:0006412">
    <property type="term" value="P:translation"/>
    <property type="evidence" value="ECO:0007669"/>
    <property type="project" value="InterPro"/>
</dbReference>
<dbReference type="SUPFAM" id="SSF141091">
    <property type="entry name" value="L21p-like"/>
    <property type="match status" value="1"/>
</dbReference>
<sequence>MSTMAMATVSVAAPVRATAGSKAAKPAFMGRAAAGSKASLSDAFCAMSLATPARKQANRSLSICGEYAFGATAVSERSGRRYPDREGTALFSGIGNPTPCSAVEPRGTGGEEREWDGWTSMDRVESTAHARASNHHDAVVPSLPFPLRIVHHRSPRVAPSARRPSPISYPLHQPSTDLFFPNPPTAAAATTSVNQVGFVTPPSTGAAAWDAIVEVGGSQQFVTEGRYYECHSLKGVEPGSKIAFERVLATKAGDAPTFGEPYVAGARVEATVLENFKDKKLIVFKYRRKKHYKRKNGHRQPMTRFLVTKVVKP</sequence>
<dbReference type="PANTHER" id="PTHR21349:SF7">
    <property type="entry name" value="LARGE RIBOSOMAL SUBUNIT PROTEIN BL21C"/>
    <property type="match status" value="1"/>
</dbReference>